<sequence length="688" mass="73895">MKNNNSLLRHLPWLVLAVVGACALGVVALRRGEAINALWIVVAAVAIYLVAYRYYSLFIANNVMQLDPRRATPAVVNNDGLDYVPTNKHILFGHHFAAIAGAGPLVGPVLAAQMGYLPGTLWLIAGVVLAGAVQDFMVLFLSTRRNGRSLGDMVREEMGRIPGTIALFGCFLIMIIILAVLALIVVKALAESPWGIFTVMATIPIAMFMGIYMRYIRPGRIGEISIIGVVLLLGSIWLGGQIAADPVWAKAFTFTGIQITWMLIGYGFVAAVLPVWLILAPRDYLSTFLKIGTIIALAIGILVTMPDLKMPALTQFIDGTGPVWKGGLFPFLFITIACGAVSGFHALISSGTTPKLLASESHARYIGYGGMLMESFVAIMAMVAASVIEPGVYFAMNSPAAIVGTDVVTVAQTVSSWGFAITPEALSAVAHDIGETTILARAGGAPTLAVGIAQILHSVLPGENTMAFWYHFAILFEALFILTAVDAGTRAGRFMLQDLLGSFVPALKRTESWTANLIATAGCVAMWGYLLYQGVIDPLGGINTLWPLFGISNQMLAGIALMLATVVLIKMKRQRYIWVTMLPAVWLLICTTTAGFIKLFDANPAIGFLSLAKKYSDALANGQILAPAKSIDQMQHVIWNAYTNATLTALFLFVVFSILFYALKVGVAAWGNKERTDKEAPFQAVPDA</sequence>
<dbReference type="RefSeq" id="WP_003235143.1">
    <property type="nucleotide sequence ID" value="NZ_CP142150.1"/>
</dbReference>
<feature type="transmembrane region" description="Helical" evidence="8">
    <location>
        <begin position="291"/>
        <end position="308"/>
    </location>
</feature>
<evidence type="ECO:0000256" key="1">
    <source>
        <dbReference type="ARBA" id="ARBA00004651"/>
    </source>
</evidence>
<dbReference type="AlphaFoldDB" id="A0AAP2RYJ8"/>
<feature type="transmembrane region" description="Helical" evidence="8">
    <location>
        <begin position="576"/>
        <end position="597"/>
    </location>
</feature>
<evidence type="ECO:0000313" key="10">
    <source>
        <dbReference type="EMBL" id="MCF5654246.1"/>
    </source>
</evidence>
<evidence type="ECO:0000256" key="6">
    <source>
        <dbReference type="ARBA" id="ARBA00022989"/>
    </source>
</evidence>
<feature type="transmembrane region" description="Helical" evidence="8">
    <location>
        <begin position="328"/>
        <end position="348"/>
    </location>
</feature>
<feature type="transmembrane region" description="Helical" evidence="8">
    <location>
        <begin position="122"/>
        <end position="142"/>
    </location>
</feature>
<feature type="transmembrane region" description="Helical" evidence="8">
    <location>
        <begin position="641"/>
        <end position="663"/>
    </location>
</feature>
<dbReference type="GeneID" id="45489369"/>
<dbReference type="GO" id="GO:0009267">
    <property type="term" value="P:cellular response to starvation"/>
    <property type="evidence" value="ECO:0007669"/>
    <property type="project" value="InterPro"/>
</dbReference>
<dbReference type="GO" id="GO:0005886">
    <property type="term" value="C:plasma membrane"/>
    <property type="evidence" value="ECO:0007669"/>
    <property type="project" value="UniProtKB-SubCell"/>
</dbReference>
<proteinExistence type="inferred from homology"/>
<evidence type="ECO:0000256" key="5">
    <source>
        <dbReference type="ARBA" id="ARBA00022692"/>
    </source>
</evidence>
<reference evidence="11 12" key="1">
    <citation type="submission" date="2016-10" db="EMBL/GenBank/DDBJ databases">
        <authorList>
            <person name="Varghese N."/>
            <person name="Submissions S."/>
        </authorList>
    </citation>
    <scope>NUCLEOTIDE SEQUENCE [LARGE SCALE GENOMIC DNA]</scope>
    <source>
        <strain evidence="11 12">BS2776</strain>
    </source>
</reference>
<keyword evidence="7 8" id="KW-0472">Membrane</keyword>
<accession>A0AAP2RYJ8</accession>
<evidence type="ECO:0000256" key="3">
    <source>
        <dbReference type="ARBA" id="ARBA00022448"/>
    </source>
</evidence>
<evidence type="ECO:0000259" key="9">
    <source>
        <dbReference type="Pfam" id="PF02554"/>
    </source>
</evidence>
<dbReference type="PANTHER" id="PTHR30252">
    <property type="entry name" value="INNER MEMBRANE PEPTIDE TRANSPORTER"/>
    <property type="match status" value="1"/>
</dbReference>
<keyword evidence="5 8" id="KW-0812">Transmembrane</keyword>
<feature type="domain" description="CstA N-terminal" evidence="9">
    <location>
        <begin position="36"/>
        <end position="594"/>
    </location>
</feature>
<name>A0AAP2RYJ8_9PSED</name>
<evidence type="ECO:0000313" key="12">
    <source>
        <dbReference type="Proteomes" id="UP000181903"/>
    </source>
</evidence>
<feature type="transmembrane region" description="Helical" evidence="8">
    <location>
        <begin position="256"/>
        <end position="279"/>
    </location>
</feature>
<feature type="transmembrane region" description="Helical" evidence="8">
    <location>
        <begin position="192"/>
        <end position="212"/>
    </location>
</feature>
<dbReference type="InterPro" id="IPR003706">
    <property type="entry name" value="CstA_N"/>
</dbReference>
<feature type="transmembrane region" description="Helical" evidence="8">
    <location>
        <begin position="12"/>
        <end position="29"/>
    </location>
</feature>
<evidence type="ECO:0000313" key="11">
    <source>
        <dbReference type="EMBL" id="SDO53746.1"/>
    </source>
</evidence>
<feature type="transmembrane region" description="Helical" evidence="8">
    <location>
        <begin position="513"/>
        <end position="532"/>
    </location>
</feature>
<feature type="transmembrane region" description="Helical" evidence="8">
    <location>
        <begin position="468"/>
        <end position="492"/>
    </location>
</feature>
<keyword evidence="12" id="KW-1185">Reference proteome</keyword>
<feature type="transmembrane region" description="Helical" evidence="8">
    <location>
        <begin position="35"/>
        <end position="55"/>
    </location>
</feature>
<evidence type="ECO:0000256" key="2">
    <source>
        <dbReference type="ARBA" id="ARBA00007755"/>
    </source>
</evidence>
<feature type="transmembrane region" description="Helical" evidence="8">
    <location>
        <begin position="224"/>
        <end position="244"/>
    </location>
</feature>
<comment type="subcellular location">
    <subcellularLocation>
        <location evidence="1">Cell membrane</location>
        <topology evidence="1">Multi-pass membrane protein</topology>
    </subcellularLocation>
</comment>
<feature type="transmembrane region" description="Helical" evidence="8">
    <location>
        <begin position="163"/>
        <end position="186"/>
    </location>
</feature>
<evidence type="ECO:0000313" key="13">
    <source>
        <dbReference type="Proteomes" id="UP000814126"/>
    </source>
</evidence>
<dbReference type="EMBL" id="LT629706">
    <property type="protein sequence ID" value="SDO53746.1"/>
    <property type="molecule type" value="Genomic_DNA"/>
</dbReference>
<keyword evidence="4" id="KW-1003">Cell membrane</keyword>
<evidence type="ECO:0000256" key="4">
    <source>
        <dbReference type="ARBA" id="ARBA00022475"/>
    </source>
</evidence>
<dbReference type="PANTHER" id="PTHR30252:SF3">
    <property type="entry name" value="PYRUVATE_PROTON SYMPORTER BTST"/>
    <property type="match status" value="1"/>
</dbReference>
<dbReference type="PROSITE" id="PS51257">
    <property type="entry name" value="PROKAR_LIPOPROTEIN"/>
    <property type="match status" value="1"/>
</dbReference>
<feature type="transmembrane region" description="Helical" evidence="8">
    <location>
        <begin position="96"/>
        <end position="116"/>
    </location>
</feature>
<feature type="transmembrane region" description="Helical" evidence="8">
    <location>
        <begin position="368"/>
        <end position="388"/>
    </location>
</feature>
<evidence type="ECO:0000256" key="7">
    <source>
        <dbReference type="ARBA" id="ARBA00023136"/>
    </source>
</evidence>
<dbReference type="Pfam" id="PF02554">
    <property type="entry name" value="CstA"/>
    <property type="match status" value="1"/>
</dbReference>
<dbReference type="Proteomes" id="UP000181903">
    <property type="component" value="Chromosome I"/>
</dbReference>
<dbReference type="EMBL" id="WJZX01000008">
    <property type="protein sequence ID" value="MCF5654246.1"/>
    <property type="molecule type" value="Genomic_DNA"/>
</dbReference>
<feature type="transmembrane region" description="Helical" evidence="8">
    <location>
        <begin position="544"/>
        <end position="569"/>
    </location>
</feature>
<keyword evidence="3" id="KW-0813">Transport</keyword>
<organism evidence="10 13">
    <name type="scientific">Pseudomonas poae</name>
    <dbReference type="NCBI Taxonomy" id="200451"/>
    <lineage>
        <taxon>Bacteria</taxon>
        <taxon>Pseudomonadati</taxon>
        <taxon>Pseudomonadota</taxon>
        <taxon>Gammaproteobacteria</taxon>
        <taxon>Pseudomonadales</taxon>
        <taxon>Pseudomonadaceae</taxon>
        <taxon>Pseudomonas</taxon>
    </lineage>
</organism>
<gene>
    <name evidence="10" type="ORF">GIV46_04365</name>
    <name evidence="11" type="ORF">SAMN04490208_4102</name>
</gene>
<reference evidence="10" key="2">
    <citation type="submission" date="2019-11" db="EMBL/GenBank/DDBJ databases">
        <title>Epiphytic Pseudomonas syringae from cherry orchards.</title>
        <authorList>
            <person name="Hulin M.T."/>
        </authorList>
    </citation>
    <scope>NUCLEOTIDE SEQUENCE</scope>
    <source>
        <strain evidence="10">PA-2-1F</strain>
    </source>
</reference>
<dbReference type="InterPro" id="IPR051605">
    <property type="entry name" value="CstA"/>
</dbReference>
<comment type="similarity">
    <text evidence="2">Belongs to the peptide transporter carbon starvation (CstA) (TC 2.A.114) family.</text>
</comment>
<keyword evidence="6 8" id="KW-1133">Transmembrane helix</keyword>
<protein>
    <submittedName>
        <fullName evidence="10 11">Carbon starvation protein</fullName>
    </submittedName>
</protein>
<dbReference type="Proteomes" id="UP000814126">
    <property type="component" value="Unassembled WGS sequence"/>
</dbReference>
<evidence type="ECO:0000256" key="8">
    <source>
        <dbReference type="SAM" id="Phobius"/>
    </source>
</evidence>